<dbReference type="Gene3D" id="3.30.830.10">
    <property type="entry name" value="Metalloenzyme, LuxS/M16 peptidase-like"/>
    <property type="match status" value="4"/>
</dbReference>
<evidence type="ECO:0000256" key="5">
    <source>
        <dbReference type="ARBA" id="ARBA00017565"/>
    </source>
</evidence>
<keyword evidence="8" id="KW-0378">Hydrolase</keyword>
<feature type="domain" description="Peptidase M16 N-terminal" evidence="16">
    <location>
        <begin position="57"/>
        <end position="190"/>
    </location>
</feature>
<sequence>MLIFETRRLWLLPTLVCTLFLGACTPTAEHNAAALVPVQSPNDDREYRYLELDNKLKVLLISDPDTKKGAAALDVYVGSAQNPVDRAGLAHFLEHMLFLGTDKYPDAAEYEEFITEHGGSRNAYTAFEHTNYFFDIKHTSLEPALDRFAQFFIAPRFDAQYVDREVNAVEAEYQLGLKTDGRRNLDVLREVVNPEHPFSILGVGTKDTLADRADAPIRESLLAFYDRYYSANLMTLVVLGQESLDELEAIVRPMFGAVPNKERQVERIEQPLYLPQTLPSLVYIRPEASQRQLQLSFPMPDYSDHFRRKSLEFVAHLIGHEGEGSLLSLLKSKGWAETLGTGAGLRYRGGSAFGINITLTEQGMVQREQVLYAVFQYIEMLDLAGPSEQLYREEGQIAGIQFRFRESGDPIGYVAGLANDLHQLPPAEVLRGNLLMDEFTPEEIKAITREHLRPEQALITVIGKEVPVDRQSEFYFTEYSVTPAPADSAWLAVASDDIDASLHLPAPNAFIAEDVSLRPLPEQLPELPQLLRDSGNLKLWYRQDDEFRIPKGALYTNFRSPVVNSTVEQAAAVQLYVGLLTDAVNEFAYPAQLAGLNFSLYRHARGISLKVSGYNDKQLVLLQQIVEAIAGADLDTDRFTNIRDDLVRNLENVKTRRPFSQAIGAARQLLVSGEYSEPALIAELQDMTPQQVQAMADQFWADVQADVLLHGNYSEQAIAGVEQALSPLLTNGQPRPPAALEVVRLQPGDNFVHPVAVEHDDSVVFWYRQGPDNGWGSRAMTSLSGQITKSGFFQQLRTEQQLGYVVSALYWPQYDVPALGFVIQSPSASAPQVAVAIDAFLEGTLSGEQAITAEQFERHKLALINEIQQPHKNLWEESEYFWSEIAKRDLDFDGREQWVAAVESIEFDAWQAWFQTHMVDSSAAVLFTTAGRWGEVPDGQVIDSPEALRSQRESFLVD</sequence>
<evidence type="ECO:0000256" key="11">
    <source>
        <dbReference type="ARBA" id="ARBA00029597"/>
    </source>
</evidence>
<evidence type="ECO:0000259" key="19">
    <source>
        <dbReference type="Pfam" id="PF22456"/>
    </source>
</evidence>
<organism evidence="20 21">
    <name type="scientific">Candidatus Litorirhabdus singularis</name>
    <dbReference type="NCBI Taxonomy" id="2518993"/>
    <lineage>
        <taxon>Bacteria</taxon>
        <taxon>Pseudomonadati</taxon>
        <taxon>Pseudomonadota</taxon>
        <taxon>Gammaproteobacteria</taxon>
        <taxon>Cellvibrionales</taxon>
        <taxon>Halieaceae</taxon>
        <taxon>Candidatus Litorirhabdus</taxon>
    </lineage>
</organism>
<comment type="caution">
    <text evidence="20">The sequence shown here is derived from an EMBL/GenBank/DDBJ whole genome shotgun (WGS) entry which is preliminary data.</text>
</comment>
<keyword evidence="9" id="KW-0862">Zinc</keyword>
<dbReference type="SUPFAM" id="SSF63411">
    <property type="entry name" value="LuxS/MPP-like metallohydrolase"/>
    <property type="match status" value="4"/>
</dbReference>
<dbReference type="InterPro" id="IPR050626">
    <property type="entry name" value="Peptidase_M16"/>
</dbReference>
<dbReference type="Proteomes" id="UP001143362">
    <property type="component" value="Unassembled WGS sequence"/>
</dbReference>
<feature type="domain" description="Coenzyme PQQ synthesis protein F-like C-terminal lobe" evidence="19">
    <location>
        <begin position="784"/>
        <end position="882"/>
    </location>
</feature>
<dbReference type="PROSITE" id="PS00143">
    <property type="entry name" value="INSULINASE"/>
    <property type="match status" value="1"/>
</dbReference>
<keyword evidence="7" id="KW-0479">Metal-binding</keyword>
<dbReference type="InterPro" id="IPR011765">
    <property type="entry name" value="Pept_M16_N"/>
</dbReference>
<dbReference type="InterPro" id="IPR032632">
    <property type="entry name" value="Peptidase_M16_M"/>
</dbReference>
<dbReference type="InterPro" id="IPR001431">
    <property type="entry name" value="Pept_M16_Zn_BS"/>
</dbReference>
<dbReference type="Pfam" id="PF00675">
    <property type="entry name" value="Peptidase_M16"/>
    <property type="match status" value="1"/>
</dbReference>
<evidence type="ECO:0000256" key="14">
    <source>
        <dbReference type="RuleBase" id="RU004447"/>
    </source>
</evidence>
<accession>A0ABT3TPB7</accession>
<evidence type="ECO:0000259" key="18">
    <source>
        <dbReference type="Pfam" id="PF16187"/>
    </source>
</evidence>
<keyword evidence="21" id="KW-1185">Reference proteome</keyword>
<evidence type="ECO:0000259" key="17">
    <source>
        <dbReference type="Pfam" id="PF05193"/>
    </source>
</evidence>
<evidence type="ECO:0000313" key="21">
    <source>
        <dbReference type="Proteomes" id="UP001143362"/>
    </source>
</evidence>
<name>A0ABT3TPB7_9GAMM</name>
<reference evidence="20" key="1">
    <citation type="submission" date="2019-02" db="EMBL/GenBank/DDBJ databases">
        <authorList>
            <person name="Li S.-H."/>
        </authorList>
    </citation>
    <scope>NUCLEOTIDE SEQUENCE</scope>
    <source>
        <strain evidence="20">IMCC14734</strain>
    </source>
</reference>
<comment type="function">
    <text evidence="2">Endopeptidase that degrades small peptides of less than 7 kDa, such as glucagon and insulin.</text>
</comment>
<evidence type="ECO:0000256" key="2">
    <source>
        <dbReference type="ARBA" id="ARBA00002184"/>
    </source>
</evidence>
<evidence type="ECO:0000256" key="6">
    <source>
        <dbReference type="ARBA" id="ARBA00022670"/>
    </source>
</evidence>
<dbReference type="PANTHER" id="PTHR43690">
    <property type="entry name" value="NARDILYSIN"/>
    <property type="match status" value="1"/>
</dbReference>
<gene>
    <name evidence="20" type="ORF">EYC98_20495</name>
</gene>
<comment type="similarity">
    <text evidence="3 14">Belongs to the peptidase M16 family.</text>
</comment>
<evidence type="ECO:0000256" key="4">
    <source>
        <dbReference type="ARBA" id="ARBA00012449"/>
    </source>
</evidence>
<evidence type="ECO:0000256" key="12">
    <source>
        <dbReference type="ARBA" id="ARBA00031184"/>
    </source>
</evidence>
<evidence type="ECO:0000256" key="9">
    <source>
        <dbReference type="ARBA" id="ARBA00022833"/>
    </source>
</evidence>
<evidence type="ECO:0000256" key="1">
    <source>
        <dbReference type="ARBA" id="ARBA00001947"/>
    </source>
</evidence>
<evidence type="ECO:0000256" key="7">
    <source>
        <dbReference type="ARBA" id="ARBA00022723"/>
    </source>
</evidence>
<dbReference type="Pfam" id="PF22456">
    <property type="entry name" value="PqqF-like_C_4"/>
    <property type="match status" value="1"/>
</dbReference>
<evidence type="ECO:0000259" key="16">
    <source>
        <dbReference type="Pfam" id="PF00675"/>
    </source>
</evidence>
<dbReference type="PANTHER" id="PTHR43690:SF18">
    <property type="entry name" value="INSULIN-DEGRADING ENZYME-RELATED"/>
    <property type="match status" value="1"/>
</dbReference>
<feature type="chain" id="PRO_5046075248" description="Protease 3" evidence="15">
    <location>
        <begin position="29"/>
        <end position="958"/>
    </location>
</feature>
<dbReference type="InterPro" id="IPR054734">
    <property type="entry name" value="PqqF-like_C_4"/>
</dbReference>
<feature type="domain" description="Peptidase M16 middle/third" evidence="18">
    <location>
        <begin position="402"/>
        <end position="681"/>
    </location>
</feature>
<proteinExistence type="inferred from homology"/>
<comment type="cofactor">
    <cofactor evidence="1">
        <name>Zn(2+)</name>
        <dbReference type="ChEBI" id="CHEBI:29105"/>
    </cofactor>
</comment>
<evidence type="ECO:0000256" key="13">
    <source>
        <dbReference type="ARBA" id="ARBA00033450"/>
    </source>
</evidence>
<evidence type="ECO:0000256" key="8">
    <source>
        <dbReference type="ARBA" id="ARBA00022801"/>
    </source>
</evidence>
<evidence type="ECO:0000256" key="3">
    <source>
        <dbReference type="ARBA" id="ARBA00007261"/>
    </source>
</evidence>
<dbReference type="Pfam" id="PF16187">
    <property type="entry name" value="Peptidase_M16_M"/>
    <property type="match status" value="1"/>
</dbReference>
<feature type="domain" description="Peptidase M16 C-terminal" evidence="17">
    <location>
        <begin position="218"/>
        <end position="390"/>
    </location>
</feature>
<dbReference type="EMBL" id="SHNN01000006">
    <property type="protein sequence ID" value="MCX2983249.1"/>
    <property type="molecule type" value="Genomic_DNA"/>
</dbReference>
<feature type="signal peptide" evidence="15">
    <location>
        <begin position="1"/>
        <end position="28"/>
    </location>
</feature>
<protein>
    <recommendedName>
        <fullName evidence="5">Protease 3</fullName>
        <ecNumber evidence="4">3.4.24.55</ecNumber>
    </recommendedName>
    <alternativeName>
        <fullName evidence="13">Pitrilysin</fullName>
    </alternativeName>
    <alternativeName>
        <fullName evidence="12">Protease III</fullName>
    </alternativeName>
    <alternativeName>
        <fullName evidence="11">Protease pi</fullName>
    </alternativeName>
</protein>
<dbReference type="InterPro" id="IPR011249">
    <property type="entry name" value="Metalloenz_LuxS/M16"/>
</dbReference>
<dbReference type="InterPro" id="IPR007863">
    <property type="entry name" value="Peptidase_M16_C"/>
</dbReference>
<dbReference type="Pfam" id="PF05193">
    <property type="entry name" value="Peptidase_M16_C"/>
    <property type="match status" value="1"/>
</dbReference>
<keyword evidence="6" id="KW-0645">Protease</keyword>
<keyword evidence="15" id="KW-0732">Signal</keyword>
<dbReference type="RefSeq" id="WP_279247283.1">
    <property type="nucleotide sequence ID" value="NZ_SHNN01000006.1"/>
</dbReference>
<keyword evidence="10" id="KW-0482">Metalloprotease</keyword>
<dbReference type="PROSITE" id="PS51257">
    <property type="entry name" value="PROKAR_LIPOPROTEIN"/>
    <property type="match status" value="1"/>
</dbReference>
<evidence type="ECO:0000313" key="20">
    <source>
        <dbReference type="EMBL" id="MCX2983249.1"/>
    </source>
</evidence>
<evidence type="ECO:0000256" key="15">
    <source>
        <dbReference type="SAM" id="SignalP"/>
    </source>
</evidence>
<dbReference type="EC" id="3.4.24.55" evidence="4"/>
<evidence type="ECO:0000256" key="10">
    <source>
        <dbReference type="ARBA" id="ARBA00023049"/>
    </source>
</evidence>